<protein>
    <submittedName>
        <fullName evidence="5">ATPase AAA+ superfamily protein</fullName>
    </submittedName>
    <submittedName>
        <fullName evidence="12">DUF4143 domain-containing protein</fullName>
    </submittedName>
    <submittedName>
        <fullName evidence="11">Peptide chain release factor 3</fullName>
    </submittedName>
</protein>
<feature type="domain" description="DUF4143" evidence="2">
    <location>
        <begin position="227"/>
        <end position="381"/>
    </location>
</feature>
<dbReference type="OMA" id="LWHASYV"/>
<dbReference type="Proteomes" id="UP000050139">
    <property type="component" value="Unassembled WGS sequence"/>
</dbReference>
<dbReference type="Proteomes" id="UP000044938">
    <property type="component" value="Unassembled WGS sequence"/>
</dbReference>
<sequence length="441" mass="48393">MDEIESLIGLRPTPLTWPVVIAGDFLGVWDPPPSLPGAANHEISAPTARISCMLIERRDAAARLRRALHRAPVVLLTGPRQAGKTTLSRLVGKSAPECTFDAENPVDATRLADPMLALSGLSGLITIDEAQRIPDLFPVLRVLVDRPVMPARFLILGSASPDLVGLASESLAGRVELVELSGLTVRDVGSSAADRLWLRGGLPPSFTARSNEDSAAWRDGYITTFLERDLAQLGVRIPAATMRRAWTMLAHYHGQLFSGAELARSLDVAQTTARRYLDALTDALVVRQLTPWFANIGKRQRRSPKIYIRDTGLLHRLLGIDDRLALERNPKLGASWEGFVLEQLAALLAPNPLYYWRTQQDAELDLYVELSGRPYGFEIKRTSTPSISRSMRSALVDLQLARLAIVYPGEHRFPLSDTVVAVPADQILTTGSVDELLALLK</sequence>
<dbReference type="Gene3D" id="3.40.50.300">
    <property type="entry name" value="P-loop containing nucleotide triphosphate hydrolases"/>
    <property type="match status" value="1"/>
</dbReference>
<dbReference type="Proteomes" id="UP000046947">
    <property type="component" value="Unassembled WGS sequence"/>
</dbReference>
<dbReference type="STRING" id="115862.BBG46_10515"/>
<evidence type="ECO:0000313" key="13">
    <source>
        <dbReference type="EMBL" id="VCU50290.1"/>
    </source>
</evidence>
<evidence type="ECO:0000313" key="6">
    <source>
        <dbReference type="EMBL" id="CKR69953.1"/>
    </source>
</evidence>
<evidence type="ECO:0000313" key="21">
    <source>
        <dbReference type="Proteomes" id="UP000050164"/>
    </source>
</evidence>
<evidence type="ECO:0000313" key="22">
    <source>
        <dbReference type="Proteomes" id="UP000189452"/>
    </source>
</evidence>
<evidence type="ECO:0000313" key="24">
    <source>
        <dbReference type="Proteomes" id="UP000300237"/>
    </source>
</evidence>
<evidence type="ECO:0000313" key="4">
    <source>
        <dbReference type="EMBL" id="CFR70293.1"/>
    </source>
</evidence>
<dbReference type="EMBL" id="CGCX01000224">
    <property type="protein sequence ID" value="CFR70293.1"/>
    <property type="molecule type" value="Genomic_DNA"/>
</dbReference>
<dbReference type="EMBL" id="CFOH01000315">
    <property type="protein sequence ID" value="CFE52282.1"/>
    <property type="molecule type" value="Genomic_DNA"/>
</dbReference>
<dbReference type="EMBL" id="CSAJ01000042">
    <property type="protein sequence ID" value="COV60507.1"/>
    <property type="molecule type" value="Genomic_DNA"/>
</dbReference>
<reference evidence="7 20" key="3">
    <citation type="submission" date="2015-03" db="EMBL/GenBank/DDBJ databases">
        <authorList>
            <consortium name="Pathogen Informatics"/>
            <person name="Murphy D."/>
        </authorList>
    </citation>
    <scope>NUCLEOTIDE SEQUENCE [LARGE SCALE GENOMIC DNA]</scope>
    <source>
        <strain evidence="7 20">0268S</strain>
    </source>
</reference>
<evidence type="ECO:0000313" key="20">
    <source>
        <dbReference type="Proteomes" id="UP000050139"/>
    </source>
</evidence>
<evidence type="ECO:0000313" key="5">
    <source>
        <dbReference type="EMBL" id="CKR05551.1"/>
    </source>
</evidence>
<dbReference type="Pfam" id="PF13173">
    <property type="entry name" value="AAA_14"/>
    <property type="match status" value="1"/>
</dbReference>
<dbReference type="PATRIC" id="fig|1773.206.peg.1789"/>
<dbReference type="Proteomes" id="UP000048600">
    <property type="component" value="Unassembled WGS sequence"/>
</dbReference>
<dbReference type="Proteomes" id="UP000049023">
    <property type="component" value="Unassembled WGS sequence"/>
</dbReference>
<evidence type="ECO:0000313" key="3">
    <source>
        <dbReference type="EMBL" id="CFE52282.1"/>
    </source>
</evidence>
<dbReference type="Proteomes" id="UP000038802">
    <property type="component" value="Unassembled WGS sequence"/>
</dbReference>
<dbReference type="Proteomes" id="UP000300237">
    <property type="component" value="Chromosome"/>
</dbReference>
<dbReference type="EMBL" id="LR027516">
    <property type="protein sequence ID" value="VCU50290.1"/>
    <property type="molecule type" value="Genomic_DNA"/>
</dbReference>
<reference evidence="14 15" key="1">
    <citation type="submission" date="2015-03" db="EMBL/GenBank/DDBJ databases">
        <authorList>
            <consortium name="Pathogen Informatics"/>
        </authorList>
    </citation>
    <scope>NUCLEOTIDE SEQUENCE [LARGE SCALE GENOMIC DNA]</scope>
    <source>
        <strain evidence="6 21">Bir 185</strain>
        <strain evidence="5 19">Bir 187</strain>
        <strain evidence="4 16">C09601061</strain>
        <strain evidence="3 17">H09601792</strain>
        <strain evidence="14">K00500041</strain>
        <strain evidence="8 15">M09401471</strain>
        <strain evidence="10 18">P00601463</strain>
    </source>
</reference>
<dbReference type="InterPro" id="IPR025420">
    <property type="entry name" value="DUF4143"/>
</dbReference>
<evidence type="ECO:0000313" key="18">
    <source>
        <dbReference type="Proteomes" id="UP000048600"/>
    </source>
</evidence>
<dbReference type="SUPFAM" id="SSF52540">
    <property type="entry name" value="P-loop containing nucleoside triphosphate hydrolases"/>
    <property type="match status" value="1"/>
</dbReference>
<evidence type="ECO:0000259" key="2">
    <source>
        <dbReference type="Pfam" id="PF13635"/>
    </source>
</evidence>
<dbReference type="Pfam" id="PF13635">
    <property type="entry name" value="DUF4143"/>
    <property type="match status" value="1"/>
</dbReference>
<name>A0A045JJ92_MYCTX</name>
<evidence type="ECO:0000313" key="14">
    <source>
        <dbReference type="Proteomes" id="UP000038802"/>
    </source>
</evidence>
<dbReference type="Proteomes" id="UP000256381">
    <property type="component" value="Unassembled WGS sequence"/>
</dbReference>
<evidence type="ECO:0000313" key="17">
    <source>
        <dbReference type="Proteomes" id="UP000046947"/>
    </source>
</evidence>
<dbReference type="Proteomes" id="UP000046680">
    <property type="component" value="Unassembled WGS sequence"/>
</dbReference>
<evidence type="ECO:0000313" key="7">
    <source>
        <dbReference type="EMBL" id="CLW57985.1"/>
    </source>
</evidence>
<reference evidence="11 22" key="4">
    <citation type="submission" date="2016-04" db="EMBL/GenBank/DDBJ databases">
        <authorList>
            <person name="Bigi M."/>
            <person name="Bigi F."/>
            <person name="Soria M.A."/>
        </authorList>
    </citation>
    <scope>NUCLEOTIDE SEQUENCE [LARGE SCALE GENOMIC DNA]</scope>
    <source>
        <strain evidence="11 22">6548</strain>
    </source>
</reference>
<accession>A0A045JJ92</accession>
<reference evidence="9" key="2">
    <citation type="submission" date="2015-03" db="EMBL/GenBank/DDBJ databases">
        <authorList>
            <person name="Murphy D."/>
        </authorList>
    </citation>
    <scope>NUCLEOTIDE SEQUENCE [LARGE SCALE GENOMIC DNA]</scope>
    <source>
        <strain evidence="9">K00500041</strain>
    </source>
</reference>
<evidence type="ECO:0000259" key="1">
    <source>
        <dbReference type="Pfam" id="PF13173"/>
    </source>
</evidence>
<reference evidence="12" key="7">
    <citation type="submission" date="2018-07" db="EMBL/GenBank/DDBJ databases">
        <authorList>
            <person name="Shah S."/>
            <person name="Brown T."/>
            <person name="Auld S."/>
            <person name="Bratton K."/>
            <person name="Narechania A."/>
            <person name="Mathema B."/>
            <person name="Gandhi N."/>
        </authorList>
    </citation>
    <scope>NUCLEOTIDE SEQUENCE</scope>
    <source>
        <strain evidence="12">32301_S10</strain>
    </source>
</reference>
<dbReference type="EMBL" id="CSAE01000197">
    <property type="protein sequence ID" value="COV76883.1"/>
    <property type="molecule type" value="Genomic_DNA"/>
</dbReference>
<dbReference type="PANTHER" id="PTHR43566:SF2">
    <property type="entry name" value="DUF4143 DOMAIN-CONTAINING PROTEIN"/>
    <property type="match status" value="1"/>
</dbReference>
<evidence type="ECO:0000313" key="12">
    <source>
        <dbReference type="EMBL" id="REQ50331.1"/>
    </source>
</evidence>
<evidence type="ECO:0000313" key="23">
    <source>
        <dbReference type="Proteomes" id="UP000256381"/>
    </source>
</evidence>
<dbReference type="PANTHER" id="PTHR43566">
    <property type="entry name" value="CONSERVED PROTEIN"/>
    <property type="match status" value="1"/>
</dbReference>
<reference evidence="12 23" key="5">
    <citation type="journal article" date="2017" name="N. Engl. J. Med.">
        <title>Transmission of Extensively Drug-Resistant Tuberculosis in South Africa.</title>
        <authorList>
            <person name="Shah N.S."/>
            <person name="Auld S.C."/>
            <person name="Brust J.C."/>
            <person name="Mathema B."/>
            <person name="Ismail N."/>
            <person name="Moodley P."/>
            <person name="Mlisana K."/>
            <person name="Allana S."/>
            <person name="Campbell A."/>
            <person name="Mthiyane T."/>
            <person name="Morris N."/>
            <person name="Mpangase P."/>
            <person name="van der Meulen H."/>
            <person name="Omar S.V."/>
            <person name="Brown T.S."/>
            <person name="Narechania A."/>
            <person name="Shaskina E."/>
            <person name="Kapwata T."/>
            <person name="Kreiswirth B."/>
            <person name="Gandhi N.R."/>
        </authorList>
    </citation>
    <scope>NUCLEOTIDE SEQUENCE [LARGE SCALE GENOMIC DNA]</scope>
    <source>
        <strain evidence="12 23">32301_S10</strain>
    </source>
</reference>
<evidence type="ECO:0000313" key="9">
    <source>
        <dbReference type="EMBL" id="COV76883.1"/>
    </source>
</evidence>
<evidence type="ECO:0000313" key="8">
    <source>
        <dbReference type="EMBL" id="COV60507.1"/>
    </source>
</evidence>
<proteinExistence type="predicted"/>
<evidence type="ECO:0000313" key="10">
    <source>
        <dbReference type="EMBL" id="COW30017.1"/>
    </source>
</evidence>
<gene>
    <name evidence="11" type="primary">prfC</name>
    <name evidence="11" type="ORF">A4S10_02118</name>
    <name evidence="13" type="ORF">DKC2_2129</name>
    <name evidence="12" type="ORF">DSJ38_15090</name>
    <name evidence="4" type="ORF">ERS007657_00866</name>
    <name evidence="3" type="ORF">ERS007688_02073</name>
    <name evidence="9" type="ORF">ERS007703_02021</name>
    <name evidence="8" type="ORF">ERS007720_00554</name>
    <name evidence="10" type="ORF">ERS007741_02118</name>
    <name evidence="6" type="ORF">ERS027659_02026</name>
    <name evidence="5" type="ORF">ERS027661_00517</name>
    <name evidence="7" type="ORF">ERS094118_02858</name>
</gene>
<organism evidence="5 19">
    <name type="scientific">Mycobacterium tuberculosis</name>
    <dbReference type="NCBI Taxonomy" id="1773"/>
    <lineage>
        <taxon>Bacteria</taxon>
        <taxon>Bacillati</taxon>
        <taxon>Actinomycetota</taxon>
        <taxon>Actinomycetes</taxon>
        <taxon>Mycobacteriales</taxon>
        <taxon>Mycobacteriaceae</taxon>
        <taxon>Mycobacterium</taxon>
        <taxon>Mycobacterium tuberculosis complex</taxon>
    </lineage>
</organism>
<evidence type="ECO:0000313" key="15">
    <source>
        <dbReference type="Proteomes" id="UP000044938"/>
    </source>
</evidence>
<dbReference type="EMBL" id="CHKL01000222">
    <property type="protein sequence ID" value="COW30017.1"/>
    <property type="molecule type" value="Genomic_DNA"/>
</dbReference>
<dbReference type="EMBL" id="CNFT01000435">
    <property type="protein sequence ID" value="CKR69953.1"/>
    <property type="molecule type" value="Genomic_DNA"/>
</dbReference>
<dbReference type="EMBL" id="LWDQ01000001">
    <property type="protein sequence ID" value="OMH59947.1"/>
    <property type="molecule type" value="Genomic_DNA"/>
</dbReference>
<dbReference type="EMBL" id="QTBD01000169">
    <property type="protein sequence ID" value="REQ50331.1"/>
    <property type="molecule type" value="Genomic_DNA"/>
</dbReference>
<evidence type="ECO:0000313" key="16">
    <source>
        <dbReference type="Proteomes" id="UP000046680"/>
    </source>
</evidence>
<dbReference type="Proteomes" id="UP000189452">
    <property type="component" value="Chromosome"/>
</dbReference>
<reference evidence="13 24" key="8">
    <citation type="submission" date="2018-08" db="EMBL/GenBank/DDBJ databases">
        <authorList>
            <person name="Fokvardsen B D."/>
            <person name="Norman A."/>
        </authorList>
    </citation>
    <scope>NUCLEOTIDE SEQUENCE [LARGE SCALE GENOMIC DNA]</scope>
    <source>
        <strain evidence="13 24">DKC2</strain>
    </source>
</reference>
<dbReference type="Proteomes" id="UP000050164">
    <property type="component" value="Unassembled WGS sequence"/>
</dbReference>
<feature type="domain" description="AAA" evidence="1">
    <location>
        <begin position="72"/>
        <end position="187"/>
    </location>
</feature>
<dbReference type="AlphaFoldDB" id="A0A045JJ92"/>
<dbReference type="InterPro" id="IPR027417">
    <property type="entry name" value="P-loop_NTPase"/>
</dbReference>
<evidence type="ECO:0000313" key="19">
    <source>
        <dbReference type="Proteomes" id="UP000049023"/>
    </source>
</evidence>
<reference evidence="11 22" key="6">
    <citation type="submission" date="2017-02" db="EMBL/GenBank/DDBJ databases">
        <title>Protein polymorphisms may explain contrasting epidemiological fitness of two variants of a multidrug-resistant Mycobacterium tuberculosis strain.</title>
        <authorList>
            <person name="Bigi M.M."/>
            <person name="Lopez B."/>
            <person name="Blanco F.C."/>
            <person name="Sasiain M.C."/>
            <person name="De La Barrera S."/>
            <person name="Ritacco V."/>
            <person name="Bigi F."/>
            <person name="Soria M.A."/>
        </authorList>
    </citation>
    <scope>NUCLEOTIDE SEQUENCE [LARGE SCALE GENOMIC DNA]</scope>
    <source>
        <strain evidence="11 22">6548</strain>
    </source>
</reference>
<dbReference type="InterPro" id="IPR041682">
    <property type="entry name" value="AAA_14"/>
</dbReference>
<evidence type="ECO:0000313" key="11">
    <source>
        <dbReference type="EMBL" id="OMH59947.1"/>
    </source>
</evidence>
<dbReference type="EMBL" id="COPH01000022">
    <property type="protein sequence ID" value="CLW57985.1"/>
    <property type="molecule type" value="Genomic_DNA"/>
</dbReference>
<dbReference type="EMBL" id="CNFU01000063">
    <property type="protein sequence ID" value="CKR05551.1"/>
    <property type="molecule type" value="Genomic_DNA"/>
</dbReference>